<dbReference type="PROSITE" id="PS50106">
    <property type="entry name" value="PDZ"/>
    <property type="match status" value="1"/>
</dbReference>
<dbReference type="PANTHER" id="PTHR42837">
    <property type="entry name" value="REGULATOR OF SIGMA-E PROTEASE RSEP"/>
    <property type="match status" value="1"/>
</dbReference>
<feature type="transmembrane region" description="Helical" evidence="11">
    <location>
        <begin position="378"/>
        <end position="399"/>
    </location>
</feature>
<keyword evidence="4" id="KW-0645">Protease</keyword>
<evidence type="ECO:0000256" key="5">
    <source>
        <dbReference type="ARBA" id="ARBA00022692"/>
    </source>
</evidence>
<evidence type="ECO:0000256" key="3">
    <source>
        <dbReference type="ARBA" id="ARBA00007931"/>
    </source>
</evidence>
<keyword evidence="14" id="KW-1185">Reference proteome</keyword>
<dbReference type="InterPro" id="IPR036034">
    <property type="entry name" value="PDZ_sf"/>
</dbReference>
<dbReference type="Proteomes" id="UP001484239">
    <property type="component" value="Unassembled WGS sequence"/>
</dbReference>
<dbReference type="InterPro" id="IPR041489">
    <property type="entry name" value="PDZ_6"/>
</dbReference>
<evidence type="ECO:0000256" key="4">
    <source>
        <dbReference type="ARBA" id="ARBA00022670"/>
    </source>
</evidence>
<evidence type="ECO:0000256" key="8">
    <source>
        <dbReference type="ARBA" id="ARBA00022989"/>
    </source>
</evidence>
<keyword evidence="8 11" id="KW-1133">Transmembrane helix</keyword>
<dbReference type="Pfam" id="PF17820">
    <property type="entry name" value="PDZ_6"/>
    <property type="match status" value="1"/>
</dbReference>
<evidence type="ECO:0000313" key="13">
    <source>
        <dbReference type="EMBL" id="MEK9502216.1"/>
    </source>
</evidence>
<feature type="domain" description="PDZ" evidence="12">
    <location>
        <begin position="200"/>
        <end position="255"/>
    </location>
</feature>
<dbReference type="NCBIfam" id="TIGR00054">
    <property type="entry name" value="RIP metalloprotease RseP"/>
    <property type="match status" value="1"/>
</dbReference>
<dbReference type="RefSeq" id="WP_405274554.1">
    <property type="nucleotide sequence ID" value="NZ_JBBHLI010000010.1"/>
</dbReference>
<protein>
    <recommendedName>
        <fullName evidence="11">Zinc metalloprotease</fullName>
        <ecNumber evidence="11">3.4.24.-</ecNumber>
    </recommendedName>
</protein>
<keyword evidence="9 11" id="KW-0482">Metalloprotease</keyword>
<evidence type="ECO:0000259" key="12">
    <source>
        <dbReference type="PROSITE" id="PS50106"/>
    </source>
</evidence>
<sequence>MTIIATIVVLGVLIFVHELGHFAAAKSVGIEVQRFSIGLGPRVWGFTRGETEYVLSAIPLGGYVKMGGMDDEVMERVEGGAVSDEPRVPGPRDFDGKPIWARAWVISAGVIMNMLFAFAAYTFVVGWWGIPHAETTQLGLVQESILPEGTEALTDLTIGSWVTEVGGEPVEHWGEVQQALLTAPTGPTTVVTRDPAASVTIQVPADAEARRLLASALQSWTDPVIGVVAPSSPAERGGLESGDRILAVDGVAITNWWDFQALVRDRLELGTTLSIERDGRRLERIVTPAESVADDPATGEEIRVGAIGVTPFADQVFERVGWGQAVVYGWDQTVYITGVIVGFLRDLVTGGISPRSMGSIVTIGEASGQAASLGMDSFLSFMALFSINLAVLNLLPIPILDGGHLLFLAIEAVRGRALSVEQRLRWSNVGFLIIMGIMVWALGNDMLRLFGL</sequence>
<name>A0ABU9EBW2_9BACT</name>
<reference evidence="13 14" key="1">
    <citation type="submission" date="2024-02" db="EMBL/GenBank/DDBJ databases">
        <title>A novel Gemmatimonadota bacterium.</title>
        <authorList>
            <person name="Du Z.-J."/>
            <person name="Ye Y.-Q."/>
        </authorList>
    </citation>
    <scope>NUCLEOTIDE SEQUENCE [LARGE SCALE GENOMIC DNA]</scope>
    <source>
        <strain evidence="13 14">DH-20</strain>
    </source>
</reference>
<keyword evidence="10 11" id="KW-0472">Membrane</keyword>
<evidence type="ECO:0000256" key="7">
    <source>
        <dbReference type="ARBA" id="ARBA00022833"/>
    </source>
</evidence>
<feature type="transmembrane region" description="Helical" evidence="11">
    <location>
        <begin position="424"/>
        <end position="443"/>
    </location>
</feature>
<comment type="cofactor">
    <cofactor evidence="1 11">
        <name>Zn(2+)</name>
        <dbReference type="ChEBI" id="CHEBI:29105"/>
    </cofactor>
</comment>
<evidence type="ECO:0000313" key="14">
    <source>
        <dbReference type="Proteomes" id="UP001484239"/>
    </source>
</evidence>
<dbReference type="EMBL" id="JBBHLI010000010">
    <property type="protein sequence ID" value="MEK9502216.1"/>
    <property type="molecule type" value="Genomic_DNA"/>
</dbReference>
<dbReference type="InterPro" id="IPR001478">
    <property type="entry name" value="PDZ"/>
</dbReference>
<evidence type="ECO:0000256" key="2">
    <source>
        <dbReference type="ARBA" id="ARBA00004141"/>
    </source>
</evidence>
<dbReference type="InterPro" id="IPR004387">
    <property type="entry name" value="Pept_M50_Zn"/>
</dbReference>
<accession>A0ABU9EBW2</accession>
<dbReference type="CDD" id="cd23081">
    <property type="entry name" value="cpPDZ_EcRseP-like"/>
    <property type="match status" value="1"/>
</dbReference>
<organism evidence="13 14">
    <name type="scientific">Gaopeijia maritima</name>
    <dbReference type="NCBI Taxonomy" id="3119007"/>
    <lineage>
        <taxon>Bacteria</taxon>
        <taxon>Pseudomonadati</taxon>
        <taxon>Gemmatimonadota</taxon>
        <taxon>Longimicrobiia</taxon>
        <taxon>Gaopeijiales</taxon>
        <taxon>Gaopeijiaceae</taxon>
        <taxon>Gaopeijia</taxon>
    </lineage>
</organism>
<keyword evidence="7 11" id="KW-0862">Zinc</keyword>
<dbReference type="SUPFAM" id="SSF50156">
    <property type="entry name" value="PDZ domain-like"/>
    <property type="match status" value="2"/>
</dbReference>
<evidence type="ECO:0000256" key="1">
    <source>
        <dbReference type="ARBA" id="ARBA00001947"/>
    </source>
</evidence>
<dbReference type="CDD" id="cd06163">
    <property type="entry name" value="S2P-M50_PDZ_RseP-like"/>
    <property type="match status" value="1"/>
</dbReference>
<comment type="caution">
    <text evidence="13">The sequence shown here is derived from an EMBL/GenBank/DDBJ whole genome shotgun (WGS) entry which is preliminary data.</text>
</comment>
<keyword evidence="5 11" id="KW-0812">Transmembrane</keyword>
<keyword evidence="6 11" id="KW-0378">Hydrolase</keyword>
<dbReference type="InterPro" id="IPR008915">
    <property type="entry name" value="Peptidase_M50"/>
</dbReference>
<dbReference type="Gene3D" id="2.30.42.10">
    <property type="match status" value="1"/>
</dbReference>
<evidence type="ECO:0000256" key="10">
    <source>
        <dbReference type="ARBA" id="ARBA00023136"/>
    </source>
</evidence>
<dbReference type="Pfam" id="PF02163">
    <property type="entry name" value="Peptidase_M50"/>
    <property type="match status" value="1"/>
</dbReference>
<dbReference type="EC" id="3.4.24.-" evidence="11"/>
<feature type="transmembrane region" description="Helical" evidence="11">
    <location>
        <begin position="103"/>
        <end position="130"/>
    </location>
</feature>
<evidence type="ECO:0000256" key="11">
    <source>
        <dbReference type="RuleBase" id="RU362031"/>
    </source>
</evidence>
<comment type="similarity">
    <text evidence="3 11">Belongs to the peptidase M50B family.</text>
</comment>
<gene>
    <name evidence="13" type="primary">rseP</name>
    <name evidence="13" type="ORF">WI372_14580</name>
</gene>
<comment type="subcellular location">
    <subcellularLocation>
        <location evidence="2">Membrane</location>
        <topology evidence="2">Multi-pass membrane protein</topology>
    </subcellularLocation>
</comment>
<dbReference type="GO" id="GO:0008237">
    <property type="term" value="F:metallopeptidase activity"/>
    <property type="evidence" value="ECO:0007669"/>
    <property type="project" value="UniProtKB-KW"/>
</dbReference>
<dbReference type="PANTHER" id="PTHR42837:SF2">
    <property type="entry name" value="MEMBRANE METALLOPROTEASE ARASP2, CHLOROPLASTIC-RELATED"/>
    <property type="match status" value="1"/>
</dbReference>
<proteinExistence type="inferred from homology"/>
<dbReference type="SMART" id="SM00228">
    <property type="entry name" value="PDZ"/>
    <property type="match status" value="2"/>
</dbReference>
<keyword evidence="11" id="KW-0479">Metal-binding</keyword>
<evidence type="ECO:0000256" key="9">
    <source>
        <dbReference type="ARBA" id="ARBA00023049"/>
    </source>
</evidence>
<evidence type="ECO:0000256" key="6">
    <source>
        <dbReference type="ARBA" id="ARBA00022801"/>
    </source>
</evidence>